<dbReference type="InParanoid" id="M1DLZ3"/>
<keyword evidence="1" id="KW-1133">Transmembrane helix</keyword>
<dbReference type="AlphaFoldDB" id="M1DLZ3"/>
<feature type="signal peptide" evidence="2">
    <location>
        <begin position="1"/>
        <end position="24"/>
    </location>
</feature>
<name>M1DLZ3_SOLTU</name>
<dbReference type="EnsemblPlants" id="PGSC0003DMT400091146">
    <property type="protein sequence ID" value="PGSC0003DMT400091146"/>
    <property type="gene ID" value="PGSC0003DMG400040717"/>
</dbReference>
<reference evidence="3" key="2">
    <citation type="submission" date="2015-06" db="UniProtKB">
        <authorList>
            <consortium name="EnsemblPlants"/>
        </authorList>
    </citation>
    <scope>IDENTIFICATION</scope>
    <source>
        <strain evidence="3">DM1-3 516 R44</strain>
    </source>
</reference>
<reference evidence="4" key="1">
    <citation type="journal article" date="2011" name="Nature">
        <title>Genome sequence and analysis of the tuber crop potato.</title>
        <authorList>
            <consortium name="The Potato Genome Sequencing Consortium"/>
        </authorList>
    </citation>
    <scope>NUCLEOTIDE SEQUENCE [LARGE SCALE GENOMIC DNA]</scope>
    <source>
        <strain evidence="4">cv. DM1-3 516 R44</strain>
    </source>
</reference>
<evidence type="ECO:0000256" key="2">
    <source>
        <dbReference type="SAM" id="SignalP"/>
    </source>
</evidence>
<keyword evidence="4" id="KW-1185">Reference proteome</keyword>
<sequence>MDMRAKQRQISLSFLVLITELCRSAHVLLIAKTNVEETLTSSSDIWRIKVEYMRDDVDRMRDVPVDMSPVVDIEMFSIEAILPLRLVSLQVSLAPQLLYLMTLLLIPLRLVLLLLLFPDPYHPGHDV</sequence>
<protein>
    <submittedName>
        <fullName evidence="3">Uncharacterized protein</fullName>
    </submittedName>
</protein>
<dbReference type="PaxDb" id="4113-PGSC0003DMT400091146"/>
<keyword evidence="1" id="KW-0812">Transmembrane</keyword>
<evidence type="ECO:0000313" key="4">
    <source>
        <dbReference type="Proteomes" id="UP000011115"/>
    </source>
</evidence>
<keyword evidence="2" id="KW-0732">Signal</keyword>
<proteinExistence type="predicted"/>
<evidence type="ECO:0000256" key="1">
    <source>
        <dbReference type="SAM" id="Phobius"/>
    </source>
</evidence>
<evidence type="ECO:0000313" key="3">
    <source>
        <dbReference type="EnsemblPlants" id="PGSC0003DMT400091146"/>
    </source>
</evidence>
<feature type="chain" id="PRO_5004013741" evidence="2">
    <location>
        <begin position="25"/>
        <end position="127"/>
    </location>
</feature>
<dbReference type="HOGENOM" id="CLU_1974441_0_0_1"/>
<organism evidence="3 4">
    <name type="scientific">Solanum tuberosum</name>
    <name type="common">Potato</name>
    <dbReference type="NCBI Taxonomy" id="4113"/>
    <lineage>
        <taxon>Eukaryota</taxon>
        <taxon>Viridiplantae</taxon>
        <taxon>Streptophyta</taxon>
        <taxon>Embryophyta</taxon>
        <taxon>Tracheophyta</taxon>
        <taxon>Spermatophyta</taxon>
        <taxon>Magnoliopsida</taxon>
        <taxon>eudicotyledons</taxon>
        <taxon>Gunneridae</taxon>
        <taxon>Pentapetalae</taxon>
        <taxon>asterids</taxon>
        <taxon>lamiids</taxon>
        <taxon>Solanales</taxon>
        <taxon>Solanaceae</taxon>
        <taxon>Solanoideae</taxon>
        <taxon>Solaneae</taxon>
        <taxon>Solanum</taxon>
    </lineage>
</organism>
<accession>M1DLZ3</accession>
<feature type="transmembrane region" description="Helical" evidence="1">
    <location>
        <begin position="97"/>
        <end position="117"/>
    </location>
</feature>
<keyword evidence="1" id="KW-0472">Membrane</keyword>
<dbReference type="Proteomes" id="UP000011115">
    <property type="component" value="Unassembled WGS sequence"/>
</dbReference>
<dbReference type="Gramene" id="PGSC0003DMT400091146">
    <property type="protein sequence ID" value="PGSC0003DMT400091146"/>
    <property type="gene ID" value="PGSC0003DMG400040717"/>
</dbReference>